<organism evidence="1 2">
    <name type="scientific">Camellia lanceoleosa</name>
    <dbReference type="NCBI Taxonomy" id="1840588"/>
    <lineage>
        <taxon>Eukaryota</taxon>
        <taxon>Viridiplantae</taxon>
        <taxon>Streptophyta</taxon>
        <taxon>Embryophyta</taxon>
        <taxon>Tracheophyta</taxon>
        <taxon>Spermatophyta</taxon>
        <taxon>Magnoliopsida</taxon>
        <taxon>eudicotyledons</taxon>
        <taxon>Gunneridae</taxon>
        <taxon>Pentapetalae</taxon>
        <taxon>asterids</taxon>
        <taxon>Ericales</taxon>
        <taxon>Theaceae</taxon>
        <taxon>Camellia</taxon>
    </lineage>
</organism>
<proteinExistence type="predicted"/>
<protein>
    <submittedName>
        <fullName evidence="1">Uncharacterized protein</fullName>
    </submittedName>
</protein>
<evidence type="ECO:0000313" key="1">
    <source>
        <dbReference type="EMBL" id="KAI8001841.1"/>
    </source>
</evidence>
<gene>
    <name evidence="1" type="ORF">LOK49_LG09G01305</name>
</gene>
<dbReference type="EMBL" id="CM045765">
    <property type="protein sequence ID" value="KAI8001841.1"/>
    <property type="molecule type" value="Genomic_DNA"/>
</dbReference>
<dbReference type="Proteomes" id="UP001060215">
    <property type="component" value="Chromosome 8"/>
</dbReference>
<reference evidence="1 2" key="1">
    <citation type="journal article" date="2022" name="Plant J.">
        <title>Chromosome-level genome of Camellia lanceoleosa provides a valuable resource for understanding genome evolution and self-incompatibility.</title>
        <authorList>
            <person name="Gong W."/>
            <person name="Xiao S."/>
            <person name="Wang L."/>
            <person name="Liao Z."/>
            <person name="Chang Y."/>
            <person name="Mo W."/>
            <person name="Hu G."/>
            <person name="Li W."/>
            <person name="Zhao G."/>
            <person name="Zhu H."/>
            <person name="Hu X."/>
            <person name="Ji K."/>
            <person name="Xiang X."/>
            <person name="Song Q."/>
            <person name="Yuan D."/>
            <person name="Jin S."/>
            <person name="Zhang L."/>
        </authorList>
    </citation>
    <scope>NUCLEOTIDE SEQUENCE [LARGE SCALE GENOMIC DNA]</scope>
    <source>
        <strain evidence="1">SQ_2022a</strain>
    </source>
</reference>
<sequence length="160" mass="18103">MSLIYGSNTSSRIALWLELRQVYHLVQSNAWLLLGDFNVVRHASERLDADHLELGAASVFNSCLEDLAERDAIWSWLVLKKVLKSKAPDTHSLGTTNFTAKQRVAEIIDDTYRDYDGKVTPEEVAYAAMYLKDTLGKEGVQELISNLSKDRDTELKMLLI</sequence>
<keyword evidence="2" id="KW-1185">Reference proteome</keyword>
<evidence type="ECO:0000313" key="2">
    <source>
        <dbReference type="Proteomes" id="UP001060215"/>
    </source>
</evidence>
<accession>A0ACC0GQR5</accession>
<comment type="caution">
    <text evidence="1">The sequence shown here is derived from an EMBL/GenBank/DDBJ whole genome shotgun (WGS) entry which is preliminary data.</text>
</comment>
<name>A0ACC0GQR5_9ERIC</name>